<sequence>MKNLCFLLVLLALLRIPCAWASDEERKLQAVFIGRLASYIEWPVQQRESFVITLLGDNPFGSLLDHLYRDKSIHGKPIVLRYAHRLEEVPPDTDILFLTLARSAERQAAIEYAKAHHILTVGSTKGFAESGGIIQLDFVEQRARIKINHDAAMHAGLRIGAPLLSIATVLRGVRP</sequence>
<dbReference type="InterPro" id="IPR025293">
    <property type="entry name" value="YfiR/HmsC-like"/>
</dbReference>
<dbReference type="RefSeq" id="WP_022772299.1">
    <property type="nucleotide sequence ID" value="NC_022576.1"/>
</dbReference>
<dbReference type="Proteomes" id="UP000017184">
    <property type="component" value="Chromosome"/>
</dbReference>
<evidence type="ECO:0008006" key="4">
    <source>
        <dbReference type="Google" id="ProtNLM"/>
    </source>
</evidence>
<dbReference type="AlphaFoldDB" id="U5N7P8"/>
<proteinExistence type="predicted"/>
<dbReference type="STRING" id="946483.Cenrod_1233"/>
<feature type="chain" id="PRO_5004662861" description="Transmembrane protein" evidence="1">
    <location>
        <begin position="22"/>
        <end position="175"/>
    </location>
</feature>
<reference evidence="2 3" key="1">
    <citation type="journal article" date="2013" name="Genome Biol.">
        <title>Genomic analysis reveals key aspects of prokaryotic symbiosis in the phototrophic consortium "Chlorochromatium aggregatum".</title>
        <authorList>
            <person name="Liu Z."/>
            <person name="Muller J."/>
            <person name="Li T."/>
            <person name="Alvey R.M."/>
            <person name="Vogl K."/>
            <person name="Frigaard N.U."/>
            <person name="Rockwell N.C."/>
            <person name="Boyd E.S."/>
            <person name="Tomsho L.P."/>
            <person name="Schuster S.C."/>
            <person name="Henke P."/>
            <person name="Rohde M."/>
            <person name="Overmann J."/>
            <person name="Bryant D.A."/>
        </authorList>
    </citation>
    <scope>NUCLEOTIDE SEQUENCE [LARGE SCALE GENOMIC DNA]</scope>
    <source>
        <strain evidence="2">CR</strain>
    </source>
</reference>
<keyword evidence="3" id="KW-1185">Reference proteome</keyword>
<organism evidence="2 3">
    <name type="scientific">Candidatus Symbiobacter mobilis CR</name>
    <dbReference type="NCBI Taxonomy" id="946483"/>
    <lineage>
        <taxon>Bacteria</taxon>
        <taxon>Pseudomonadati</taxon>
        <taxon>Pseudomonadota</taxon>
        <taxon>Betaproteobacteria</taxon>
        <taxon>Burkholderiales</taxon>
        <taxon>Comamonadaceae</taxon>
    </lineage>
</organism>
<gene>
    <name evidence="2" type="ORF">Cenrod_1233</name>
</gene>
<dbReference type="eggNOG" id="ENOG5032YBM">
    <property type="taxonomic scope" value="Bacteria"/>
</dbReference>
<dbReference type="KEGG" id="cbx:Cenrod_1233"/>
<feature type="signal peptide" evidence="1">
    <location>
        <begin position="1"/>
        <end position="21"/>
    </location>
</feature>
<evidence type="ECO:0000313" key="3">
    <source>
        <dbReference type="Proteomes" id="UP000017184"/>
    </source>
</evidence>
<keyword evidence="1" id="KW-0732">Signal</keyword>
<protein>
    <recommendedName>
        <fullName evidence="4">Transmembrane protein</fullName>
    </recommendedName>
</protein>
<dbReference type="HOGENOM" id="CLU_093136_1_2_4"/>
<name>U5N7P8_9BURK</name>
<dbReference type="Pfam" id="PF13689">
    <property type="entry name" value="DUF4154"/>
    <property type="match status" value="1"/>
</dbReference>
<dbReference type="EMBL" id="CP004885">
    <property type="protein sequence ID" value="AGX87325.1"/>
    <property type="molecule type" value="Genomic_DNA"/>
</dbReference>
<evidence type="ECO:0000256" key="1">
    <source>
        <dbReference type="SAM" id="SignalP"/>
    </source>
</evidence>
<accession>U5N7P8</accession>
<evidence type="ECO:0000313" key="2">
    <source>
        <dbReference type="EMBL" id="AGX87325.1"/>
    </source>
</evidence>